<feature type="signal peptide" evidence="1">
    <location>
        <begin position="1"/>
        <end position="16"/>
    </location>
</feature>
<sequence>MASTQWVLTNIALSLGTVTIGSLVPNIHLPHKDALRVADLVQTDDLQIHQQKAFKGLMNSSQSSSLQTRISKLFSASAHSSSPTSNELETREGRIYELKNPKAVFKQLCTLQSARDWLEDGIRENEKSYFIIGISTFFDGAISVNKAQSKGLSTGIEVPIDGGAVSGGAALIAGDIATVGLSASHASNQENVFSSTAPGEQIYAVCYRRVKFKPLTKKSVDTARLADGDCWAFRVDETRATAAEETFVQVELDDWTVVEDHMLPGTNIESVKDGQREFFWLENKSL</sequence>
<evidence type="ECO:0000256" key="1">
    <source>
        <dbReference type="SAM" id="SignalP"/>
    </source>
</evidence>
<evidence type="ECO:0000313" key="2">
    <source>
        <dbReference type="EMBL" id="CZR66083.1"/>
    </source>
</evidence>
<dbReference type="Proteomes" id="UP000184330">
    <property type="component" value="Unassembled WGS sequence"/>
</dbReference>
<organism evidence="2 3">
    <name type="scientific">Phialocephala subalpina</name>
    <dbReference type="NCBI Taxonomy" id="576137"/>
    <lineage>
        <taxon>Eukaryota</taxon>
        <taxon>Fungi</taxon>
        <taxon>Dikarya</taxon>
        <taxon>Ascomycota</taxon>
        <taxon>Pezizomycotina</taxon>
        <taxon>Leotiomycetes</taxon>
        <taxon>Helotiales</taxon>
        <taxon>Mollisiaceae</taxon>
        <taxon>Phialocephala</taxon>
        <taxon>Phialocephala fortinii species complex</taxon>
    </lineage>
</organism>
<gene>
    <name evidence="2" type="ORF">PAC_15984</name>
</gene>
<name>A0A1L7XM34_9HELO</name>
<reference evidence="2 3" key="1">
    <citation type="submission" date="2016-03" db="EMBL/GenBank/DDBJ databases">
        <authorList>
            <person name="Ploux O."/>
        </authorList>
    </citation>
    <scope>NUCLEOTIDE SEQUENCE [LARGE SCALE GENOMIC DNA]</scope>
    <source>
        <strain evidence="2 3">UAMH 11012</strain>
    </source>
</reference>
<dbReference type="EMBL" id="FJOG01000034">
    <property type="protein sequence ID" value="CZR66083.1"/>
    <property type="molecule type" value="Genomic_DNA"/>
</dbReference>
<dbReference type="AlphaFoldDB" id="A0A1L7XM34"/>
<accession>A0A1L7XM34</accession>
<dbReference type="OrthoDB" id="5410365at2759"/>
<protein>
    <submittedName>
        <fullName evidence="2">Uncharacterized protein</fullName>
    </submittedName>
</protein>
<keyword evidence="3" id="KW-1185">Reference proteome</keyword>
<evidence type="ECO:0000313" key="3">
    <source>
        <dbReference type="Proteomes" id="UP000184330"/>
    </source>
</evidence>
<keyword evidence="1" id="KW-0732">Signal</keyword>
<feature type="chain" id="PRO_5013381276" evidence="1">
    <location>
        <begin position="17"/>
        <end position="286"/>
    </location>
</feature>
<proteinExistence type="predicted"/>